<dbReference type="PRINTS" id="PR00080">
    <property type="entry name" value="SDRFAMILY"/>
</dbReference>
<dbReference type="Gene3D" id="3.40.50.720">
    <property type="entry name" value="NAD(P)-binding Rossmann-like Domain"/>
    <property type="match status" value="1"/>
</dbReference>
<dbReference type="PhylomeDB" id="B3S538"/>
<protein>
    <recommendedName>
        <fullName evidence="5">Retinol dehydrogenase 14</fullName>
    </recommendedName>
</protein>
<dbReference type="OMA" id="MISHAIR"/>
<dbReference type="PANTHER" id="PTHR43157">
    <property type="entry name" value="PHOSPHATIDYLINOSITOL-GLYCAN BIOSYNTHESIS CLASS F PROTEIN-RELATED"/>
    <property type="match status" value="1"/>
</dbReference>
<dbReference type="EMBL" id="DS985250">
    <property type="protein sequence ID" value="EDV22197.1"/>
    <property type="molecule type" value="Genomic_DNA"/>
</dbReference>
<reference evidence="3 4" key="1">
    <citation type="journal article" date="2008" name="Nature">
        <title>The Trichoplax genome and the nature of placozoans.</title>
        <authorList>
            <person name="Srivastava M."/>
            <person name="Begovic E."/>
            <person name="Chapman J."/>
            <person name="Putnam N.H."/>
            <person name="Hellsten U."/>
            <person name="Kawashima T."/>
            <person name="Kuo A."/>
            <person name="Mitros T."/>
            <person name="Salamov A."/>
            <person name="Carpenter M.L."/>
            <person name="Signorovitch A.Y."/>
            <person name="Moreno M.A."/>
            <person name="Kamm K."/>
            <person name="Grimwood J."/>
            <person name="Schmutz J."/>
            <person name="Shapiro H."/>
            <person name="Grigoriev I.V."/>
            <person name="Buss L.W."/>
            <person name="Schierwater B."/>
            <person name="Dellaporta S.L."/>
            <person name="Rokhsar D.S."/>
        </authorList>
    </citation>
    <scope>NUCLEOTIDE SEQUENCE [LARGE SCALE GENOMIC DNA]</scope>
    <source>
        <strain evidence="3 4">Grell-BS-1999</strain>
    </source>
</reference>
<dbReference type="RefSeq" id="XP_002115352.1">
    <property type="nucleotide sequence ID" value="XM_002115316.1"/>
</dbReference>
<dbReference type="CTD" id="6756565"/>
<organism evidence="3 4">
    <name type="scientific">Trichoplax adhaerens</name>
    <name type="common">Trichoplax reptans</name>
    <dbReference type="NCBI Taxonomy" id="10228"/>
    <lineage>
        <taxon>Eukaryota</taxon>
        <taxon>Metazoa</taxon>
        <taxon>Placozoa</taxon>
        <taxon>Uniplacotomia</taxon>
        <taxon>Trichoplacea</taxon>
        <taxon>Trichoplacidae</taxon>
        <taxon>Trichoplax</taxon>
    </lineage>
</organism>
<gene>
    <name evidence="3" type="ORF">TRIADDRAFT_28989</name>
</gene>
<dbReference type="KEGG" id="tad:TRIADDRAFT_28989"/>
<dbReference type="GeneID" id="6756565"/>
<dbReference type="InterPro" id="IPR002347">
    <property type="entry name" value="SDR_fam"/>
</dbReference>
<dbReference type="HOGENOM" id="CLU_010194_44_5_1"/>
<dbReference type="Proteomes" id="UP000009022">
    <property type="component" value="Unassembled WGS sequence"/>
</dbReference>
<evidence type="ECO:0000313" key="4">
    <source>
        <dbReference type="Proteomes" id="UP000009022"/>
    </source>
</evidence>
<evidence type="ECO:0000313" key="3">
    <source>
        <dbReference type="EMBL" id="EDV22197.1"/>
    </source>
</evidence>
<dbReference type="GO" id="GO:0016491">
    <property type="term" value="F:oxidoreductase activity"/>
    <property type="evidence" value="ECO:0007669"/>
    <property type="project" value="UniProtKB-KW"/>
</dbReference>
<sequence>MGLLYAVIGVLWARSCRSKVRLDNKVTIITGGNTGIGKETAIDFAKRGARVILACRNETKGESAAQDIRQATGNDNVVFKHLDLASFKSIRSFAEDINKNEKSLDILVNNAGVACERQLTEDGLEMIMGVNHFGHFLLTNLVLDKIKESKNSRIVVVASWGHSLIRSINFDDIQNEKDFNYLNVYCQSKLANVYFTRELAKRLEGHGILVNTLHPGSVRTEIFRHMNPCTKLVGYPVALMFFKSAKQGAQTTIQLAVSEEINGMTGLYFENCRPVQMKPHALDDEAAKRLWKLSEEMTGLAPPQSL</sequence>
<evidence type="ECO:0000256" key="1">
    <source>
        <dbReference type="ARBA" id="ARBA00023002"/>
    </source>
</evidence>
<dbReference type="PANTHER" id="PTHR43157:SF64">
    <property type="entry name" value="RETINOL DEHYDROGENASE 14"/>
    <property type="match status" value="1"/>
</dbReference>
<dbReference type="AlphaFoldDB" id="B3S538"/>
<evidence type="ECO:0000256" key="2">
    <source>
        <dbReference type="RuleBase" id="RU000363"/>
    </source>
</evidence>
<dbReference type="SUPFAM" id="SSF51735">
    <property type="entry name" value="NAD(P)-binding Rossmann-fold domains"/>
    <property type="match status" value="1"/>
</dbReference>
<dbReference type="PRINTS" id="PR00081">
    <property type="entry name" value="GDHRDH"/>
</dbReference>
<name>B3S538_TRIAD</name>
<dbReference type="CDD" id="cd05327">
    <property type="entry name" value="retinol-DH_like_SDR_c_like"/>
    <property type="match status" value="1"/>
</dbReference>
<dbReference type="InParanoid" id="B3S538"/>
<dbReference type="eggNOG" id="KOG1208">
    <property type="taxonomic scope" value="Eukaryota"/>
</dbReference>
<comment type="similarity">
    <text evidence="2">Belongs to the short-chain dehydrogenases/reductases (SDR) family.</text>
</comment>
<dbReference type="Pfam" id="PF00106">
    <property type="entry name" value="adh_short"/>
    <property type="match status" value="1"/>
</dbReference>
<accession>B3S538</accession>
<proteinExistence type="inferred from homology"/>
<dbReference type="InterPro" id="IPR036291">
    <property type="entry name" value="NAD(P)-bd_dom_sf"/>
</dbReference>
<dbReference type="OrthoDB" id="191139at2759"/>
<dbReference type="STRING" id="10228.B3S538"/>
<evidence type="ECO:0008006" key="5">
    <source>
        <dbReference type="Google" id="ProtNLM"/>
    </source>
</evidence>
<keyword evidence="1" id="KW-0560">Oxidoreductase</keyword>
<keyword evidence="4" id="KW-1185">Reference proteome</keyword>